<feature type="domain" description="CFEM" evidence="19">
    <location>
        <begin position="2"/>
        <end position="118"/>
    </location>
</feature>
<comment type="caution">
    <text evidence="20">The sequence shown here is derived from an EMBL/GenBank/DDBJ whole genome shotgun (WGS) entry which is preliminary data.</text>
</comment>
<feature type="signal peptide" evidence="18">
    <location>
        <begin position="1"/>
        <end position="19"/>
    </location>
</feature>
<dbReference type="PANTHER" id="PTHR37928">
    <property type="entry name" value="CFEM DOMAIN PROTEIN (AFU_ORTHOLOGUE AFUA_6G14090)"/>
    <property type="match status" value="1"/>
</dbReference>
<evidence type="ECO:0000256" key="2">
    <source>
        <dbReference type="ARBA" id="ARBA00004613"/>
    </source>
</evidence>
<keyword evidence="21" id="KW-1185">Reference proteome</keyword>
<feature type="disulfide bond" evidence="15">
    <location>
        <begin position="48"/>
        <end position="55"/>
    </location>
</feature>
<evidence type="ECO:0000256" key="12">
    <source>
        <dbReference type="ARBA" id="ARBA00023157"/>
    </source>
</evidence>
<protein>
    <recommendedName>
        <fullName evidence="19">CFEM domain-containing protein</fullName>
    </recommendedName>
</protein>
<dbReference type="InterPro" id="IPR008427">
    <property type="entry name" value="Extracellular_membr_CFEM_dom"/>
</dbReference>
<evidence type="ECO:0000256" key="3">
    <source>
        <dbReference type="ARBA" id="ARBA00010031"/>
    </source>
</evidence>
<feature type="region of interest" description="Disordered" evidence="16">
    <location>
        <begin position="110"/>
        <end position="132"/>
    </location>
</feature>
<proteinExistence type="inferred from homology"/>
<feature type="transmembrane region" description="Helical" evidence="17">
    <location>
        <begin position="142"/>
        <end position="164"/>
    </location>
</feature>
<reference evidence="20 21" key="1">
    <citation type="submission" date="2024-09" db="EMBL/GenBank/DDBJ databases">
        <title>Rethinking Asexuality: The Enigmatic Case of Functional Sexual Genes in Lepraria (Stereocaulaceae).</title>
        <authorList>
            <person name="Doellman M."/>
            <person name="Sun Y."/>
            <person name="Barcenas-Pena A."/>
            <person name="Lumbsch H.T."/>
            <person name="Grewe F."/>
        </authorList>
    </citation>
    <scope>NUCLEOTIDE SEQUENCE [LARGE SCALE GENOMIC DNA]</scope>
    <source>
        <strain evidence="20 21">Mercado 3170</strain>
    </source>
</reference>
<evidence type="ECO:0000256" key="4">
    <source>
        <dbReference type="ARBA" id="ARBA00022475"/>
    </source>
</evidence>
<evidence type="ECO:0000256" key="5">
    <source>
        <dbReference type="ARBA" id="ARBA00022525"/>
    </source>
</evidence>
<organism evidence="20 21">
    <name type="scientific">Stereocaulon virgatum</name>
    <dbReference type="NCBI Taxonomy" id="373712"/>
    <lineage>
        <taxon>Eukaryota</taxon>
        <taxon>Fungi</taxon>
        <taxon>Dikarya</taxon>
        <taxon>Ascomycota</taxon>
        <taxon>Pezizomycotina</taxon>
        <taxon>Lecanoromycetes</taxon>
        <taxon>OSLEUM clade</taxon>
        <taxon>Lecanoromycetidae</taxon>
        <taxon>Lecanorales</taxon>
        <taxon>Lecanorineae</taxon>
        <taxon>Stereocaulaceae</taxon>
        <taxon>Stereocaulon</taxon>
    </lineage>
</organism>
<feature type="chain" id="PRO_5046932998" description="CFEM domain-containing protein" evidence="18">
    <location>
        <begin position="20"/>
        <end position="252"/>
    </location>
</feature>
<feature type="binding site" description="axial binding residue" evidence="15">
    <location>
        <position position="52"/>
    </location>
    <ligand>
        <name>heme</name>
        <dbReference type="ChEBI" id="CHEBI:30413"/>
    </ligand>
    <ligandPart>
        <name>Fe</name>
        <dbReference type="ChEBI" id="CHEBI:18248"/>
    </ligandPart>
</feature>
<evidence type="ECO:0000259" key="19">
    <source>
        <dbReference type="PROSITE" id="PS52012"/>
    </source>
</evidence>
<accession>A0ABR4ADC2</accession>
<keyword evidence="8 15" id="KW-0479">Metal-binding</keyword>
<name>A0ABR4ADC2_9LECA</name>
<keyword evidence="13" id="KW-0325">Glycoprotein</keyword>
<dbReference type="Pfam" id="PF05730">
    <property type="entry name" value="CFEM"/>
    <property type="match status" value="1"/>
</dbReference>
<evidence type="ECO:0000256" key="18">
    <source>
        <dbReference type="SAM" id="SignalP"/>
    </source>
</evidence>
<evidence type="ECO:0000256" key="15">
    <source>
        <dbReference type="PROSITE-ProRule" id="PRU01356"/>
    </source>
</evidence>
<keyword evidence="9 18" id="KW-0732">Signal</keyword>
<evidence type="ECO:0000256" key="8">
    <source>
        <dbReference type="ARBA" id="ARBA00022723"/>
    </source>
</evidence>
<evidence type="ECO:0000256" key="13">
    <source>
        <dbReference type="ARBA" id="ARBA00023180"/>
    </source>
</evidence>
<evidence type="ECO:0000256" key="1">
    <source>
        <dbReference type="ARBA" id="ARBA00004609"/>
    </source>
</evidence>
<dbReference type="PANTHER" id="PTHR37928:SF1">
    <property type="entry name" value="CFEM DOMAIN PROTEIN (AFU_ORTHOLOGUE AFUA_6G14090)"/>
    <property type="match status" value="1"/>
</dbReference>
<feature type="compositionally biased region" description="Low complexity" evidence="16">
    <location>
        <begin position="110"/>
        <end position="127"/>
    </location>
</feature>
<keyword evidence="11 17" id="KW-0472">Membrane</keyword>
<keyword evidence="14" id="KW-0449">Lipoprotein</keyword>
<keyword evidence="10 15" id="KW-0408">Iron</keyword>
<evidence type="ECO:0000256" key="7">
    <source>
        <dbReference type="ARBA" id="ARBA00022622"/>
    </source>
</evidence>
<evidence type="ECO:0000256" key="10">
    <source>
        <dbReference type="ARBA" id="ARBA00023004"/>
    </source>
</evidence>
<dbReference type="Proteomes" id="UP001590950">
    <property type="component" value="Unassembled WGS sequence"/>
</dbReference>
<dbReference type="SMART" id="SM00747">
    <property type="entry name" value="CFEM"/>
    <property type="match status" value="1"/>
</dbReference>
<evidence type="ECO:0000256" key="14">
    <source>
        <dbReference type="ARBA" id="ARBA00023288"/>
    </source>
</evidence>
<gene>
    <name evidence="20" type="ORF">N7G274_003342</name>
</gene>
<dbReference type="PROSITE" id="PS52012">
    <property type="entry name" value="CFEM"/>
    <property type="match status" value="1"/>
</dbReference>
<keyword evidence="4" id="KW-1003">Cell membrane</keyword>
<dbReference type="InterPro" id="IPR051735">
    <property type="entry name" value="CFEM_domain"/>
</dbReference>
<keyword evidence="7" id="KW-0336">GPI-anchor</keyword>
<evidence type="ECO:0000313" key="20">
    <source>
        <dbReference type="EMBL" id="KAL2043822.1"/>
    </source>
</evidence>
<feature type="region of interest" description="Disordered" evidence="16">
    <location>
        <begin position="169"/>
        <end position="218"/>
    </location>
</feature>
<evidence type="ECO:0000256" key="16">
    <source>
        <dbReference type="SAM" id="MobiDB-lite"/>
    </source>
</evidence>
<keyword evidence="5" id="KW-0964">Secreted</keyword>
<evidence type="ECO:0000256" key="6">
    <source>
        <dbReference type="ARBA" id="ARBA00022617"/>
    </source>
</evidence>
<evidence type="ECO:0000256" key="9">
    <source>
        <dbReference type="ARBA" id="ARBA00022729"/>
    </source>
</evidence>
<dbReference type="EMBL" id="JBEFKJ010000010">
    <property type="protein sequence ID" value="KAL2043822.1"/>
    <property type="molecule type" value="Genomic_DNA"/>
</dbReference>
<keyword evidence="12 15" id="KW-1015">Disulfide bond</keyword>
<comment type="subcellular location">
    <subcellularLocation>
        <location evidence="1">Cell membrane</location>
        <topology evidence="1">Lipid-anchor</topology>
        <topology evidence="1">GPI-anchor</topology>
    </subcellularLocation>
    <subcellularLocation>
        <location evidence="2">Secreted</location>
    </subcellularLocation>
</comment>
<evidence type="ECO:0000256" key="11">
    <source>
        <dbReference type="ARBA" id="ARBA00023136"/>
    </source>
</evidence>
<comment type="caution">
    <text evidence="15">Lacks conserved residue(s) required for the propagation of feature annotation.</text>
</comment>
<sequence>MFYALNVLLLAAVASLTLAQDISVINGLPACGHQCFADIFRSASNLGCVPNDIACLCDKWNFGNGVRDCSSNYCPAGTDLRMINSVADSFCNEALAGSSSSAAGIDTTTSLPRAATTSSPASTPTVTKQRLSGLSSSTKTGIGVGVPLGVIILLLIGVLVFHYWRNRQDSSAKNHGDTPAAGTNTADDGGEAGVAARGKGVGVKDLEHDTQVGADTDLAREVHGEELPAYSKESPVSPGVFQQEVFARPRSA</sequence>
<keyword evidence="17" id="KW-1133">Transmembrane helix</keyword>
<comment type="similarity">
    <text evidence="3">Belongs to the RBT5 family.</text>
</comment>
<keyword evidence="17" id="KW-0812">Transmembrane</keyword>
<keyword evidence="6 15" id="KW-0349">Heme</keyword>
<evidence type="ECO:0000313" key="21">
    <source>
        <dbReference type="Proteomes" id="UP001590950"/>
    </source>
</evidence>
<evidence type="ECO:0000256" key="17">
    <source>
        <dbReference type="SAM" id="Phobius"/>
    </source>
</evidence>